<keyword evidence="3 8" id="KW-0349">Heme</keyword>
<dbReference type="InterPro" id="IPR009056">
    <property type="entry name" value="Cyt_c-like_dom"/>
</dbReference>
<keyword evidence="10" id="KW-0732">Signal</keyword>
<dbReference type="InterPro" id="IPR024167">
    <property type="entry name" value="Cytochrome_c4-like"/>
</dbReference>
<reference evidence="14" key="1">
    <citation type="submission" date="2019-02" db="EMBL/GenBank/DDBJ databases">
        <authorList>
            <person name="Gruber-Vodicka R. H."/>
            <person name="Seah K. B. B."/>
        </authorList>
    </citation>
    <scope>NUCLEOTIDE SEQUENCE</scope>
    <source>
        <strain evidence="13">BECK_BZ163</strain>
        <strain evidence="14">BECK_BZ164</strain>
        <strain evidence="12">BECK_BZ165</strain>
    </source>
</reference>
<evidence type="ECO:0000256" key="6">
    <source>
        <dbReference type="ARBA" id="ARBA00022982"/>
    </source>
</evidence>
<evidence type="ECO:0000256" key="4">
    <source>
        <dbReference type="ARBA" id="ARBA00022723"/>
    </source>
</evidence>
<accession>A0A450WF34</accession>
<evidence type="ECO:0000256" key="8">
    <source>
        <dbReference type="PIRSR" id="PIRSR000005-1"/>
    </source>
</evidence>
<evidence type="ECO:0000256" key="9">
    <source>
        <dbReference type="PIRSR" id="PIRSR000005-2"/>
    </source>
</evidence>
<feature type="binding site" description="axial binding residue" evidence="9">
    <location>
        <position position="39"/>
    </location>
    <ligand>
        <name>heme c</name>
        <dbReference type="ChEBI" id="CHEBI:61717"/>
        <label>1</label>
    </ligand>
    <ligandPart>
        <name>Fe</name>
        <dbReference type="ChEBI" id="CHEBI:18248"/>
    </ligandPart>
</feature>
<dbReference type="PANTHER" id="PTHR33751:SF9">
    <property type="entry name" value="CYTOCHROME C4"/>
    <property type="match status" value="1"/>
</dbReference>
<dbReference type="PIRSF" id="PIRSF000005">
    <property type="entry name" value="Cytochrome_c4"/>
    <property type="match status" value="1"/>
</dbReference>
<dbReference type="InterPro" id="IPR050597">
    <property type="entry name" value="Cytochrome_c_Oxidase_Subunit"/>
</dbReference>
<feature type="signal peptide" evidence="10">
    <location>
        <begin position="1"/>
        <end position="23"/>
    </location>
</feature>
<dbReference type="PROSITE" id="PS51007">
    <property type="entry name" value="CYTC"/>
    <property type="match status" value="2"/>
</dbReference>
<dbReference type="AlphaFoldDB" id="A0A450WF34"/>
<dbReference type="PANTHER" id="PTHR33751">
    <property type="entry name" value="CBB3-TYPE CYTOCHROME C OXIDASE SUBUNIT FIXP"/>
    <property type="match status" value="1"/>
</dbReference>
<protein>
    <submittedName>
        <fullName evidence="14">Cytochrome subunit of sulfide dehydrogenase</fullName>
    </submittedName>
</protein>
<evidence type="ECO:0000256" key="5">
    <source>
        <dbReference type="ARBA" id="ARBA00022764"/>
    </source>
</evidence>
<feature type="domain" description="Cytochrome c" evidence="11">
    <location>
        <begin position="20"/>
        <end position="101"/>
    </location>
</feature>
<evidence type="ECO:0000313" key="13">
    <source>
        <dbReference type="EMBL" id="VFJ73002.1"/>
    </source>
</evidence>
<comment type="subcellular location">
    <subcellularLocation>
        <location evidence="1">Periplasm</location>
    </subcellularLocation>
</comment>
<dbReference type="GO" id="GO:0005506">
    <property type="term" value="F:iron ion binding"/>
    <property type="evidence" value="ECO:0007669"/>
    <property type="project" value="InterPro"/>
</dbReference>
<sequence>MDPKIIRNLLLAGSLACSVNALADGPRADMLSRACAGCHGTDGSSVGLASPTIAGMSEDYFIEAMEEYKEGERPTSIMERIARGYSDDEITAMAVWFAKKPFGRVAQVYDARKVAEGEKLHKQYCEKCHVGGGRLADGNSVLAGQRISYLRYSMADFLSGARQMPKKMKKRIGKVVSAQGNDGLEAIVQYYGSQQ</sequence>
<feature type="chain" id="PRO_5036113476" evidence="10">
    <location>
        <begin position="24"/>
        <end position="195"/>
    </location>
</feature>
<dbReference type="EMBL" id="CAADFA010000014">
    <property type="protein sequence ID" value="VFJ44639.1"/>
    <property type="molecule type" value="Genomic_DNA"/>
</dbReference>
<feature type="binding site" description="axial binding residue" evidence="9">
    <location>
        <position position="129"/>
    </location>
    <ligand>
        <name>heme c</name>
        <dbReference type="ChEBI" id="CHEBI:61717"/>
        <label>2</label>
    </ligand>
    <ligandPart>
        <name>Fe</name>
        <dbReference type="ChEBI" id="CHEBI:18248"/>
    </ligandPart>
</feature>
<evidence type="ECO:0000313" key="14">
    <source>
        <dbReference type="EMBL" id="VFK15598.1"/>
    </source>
</evidence>
<evidence type="ECO:0000256" key="7">
    <source>
        <dbReference type="ARBA" id="ARBA00023004"/>
    </source>
</evidence>
<dbReference type="EMBL" id="CAADFL010000379">
    <property type="protein sequence ID" value="VFK15598.1"/>
    <property type="molecule type" value="Genomic_DNA"/>
</dbReference>
<gene>
    <name evidence="13" type="ORF">BECKFM1743A_GA0114220_106821</name>
    <name evidence="14" type="ORF">BECKFM1743B_GA0114221_103792</name>
    <name evidence="12" type="ORF">BECKFM1743C_GA0114222_1001414</name>
</gene>
<feature type="binding site" description="covalent" evidence="8">
    <location>
        <position position="38"/>
    </location>
    <ligand>
        <name>heme c</name>
        <dbReference type="ChEBI" id="CHEBI:61717"/>
        <label>1</label>
    </ligand>
</feature>
<evidence type="ECO:0000313" key="12">
    <source>
        <dbReference type="EMBL" id="VFJ44639.1"/>
    </source>
</evidence>
<keyword evidence="2" id="KW-0813">Transport</keyword>
<organism evidence="14">
    <name type="scientific">Candidatus Kentrum sp. FM</name>
    <dbReference type="NCBI Taxonomy" id="2126340"/>
    <lineage>
        <taxon>Bacteria</taxon>
        <taxon>Pseudomonadati</taxon>
        <taxon>Pseudomonadota</taxon>
        <taxon>Gammaproteobacteria</taxon>
        <taxon>Candidatus Kentrum</taxon>
    </lineage>
</organism>
<evidence type="ECO:0000256" key="1">
    <source>
        <dbReference type="ARBA" id="ARBA00004418"/>
    </source>
</evidence>
<feature type="binding site" description="covalent" evidence="8">
    <location>
        <position position="35"/>
    </location>
    <ligand>
        <name>heme c</name>
        <dbReference type="ChEBI" id="CHEBI:61717"/>
        <label>1</label>
    </ligand>
</feature>
<keyword evidence="5" id="KW-0574">Periplasm</keyword>
<dbReference type="GO" id="GO:0020037">
    <property type="term" value="F:heme binding"/>
    <property type="evidence" value="ECO:0007669"/>
    <property type="project" value="InterPro"/>
</dbReference>
<evidence type="ECO:0000256" key="3">
    <source>
        <dbReference type="ARBA" id="ARBA00022617"/>
    </source>
</evidence>
<dbReference type="GO" id="GO:0009055">
    <property type="term" value="F:electron transfer activity"/>
    <property type="evidence" value="ECO:0007669"/>
    <property type="project" value="InterPro"/>
</dbReference>
<dbReference type="GO" id="GO:0042597">
    <property type="term" value="C:periplasmic space"/>
    <property type="evidence" value="ECO:0007669"/>
    <property type="project" value="UniProtKB-SubCell"/>
</dbReference>
<name>A0A450WF34_9GAMM</name>
<dbReference type="Pfam" id="PF00034">
    <property type="entry name" value="Cytochrom_C"/>
    <property type="match status" value="1"/>
</dbReference>
<dbReference type="EMBL" id="CAADEZ010000682">
    <property type="protein sequence ID" value="VFJ73002.1"/>
    <property type="molecule type" value="Genomic_DNA"/>
</dbReference>
<comment type="PTM">
    <text evidence="8">Binds 2 heme c groups covalently per subunit.</text>
</comment>
<keyword evidence="4 9" id="KW-0479">Metal-binding</keyword>
<proteinExistence type="predicted"/>
<evidence type="ECO:0000259" key="11">
    <source>
        <dbReference type="PROSITE" id="PS51007"/>
    </source>
</evidence>
<dbReference type="Gene3D" id="1.10.760.10">
    <property type="entry name" value="Cytochrome c-like domain"/>
    <property type="match status" value="2"/>
</dbReference>
<dbReference type="InterPro" id="IPR036909">
    <property type="entry name" value="Cyt_c-like_dom_sf"/>
</dbReference>
<evidence type="ECO:0000256" key="10">
    <source>
        <dbReference type="SAM" id="SignalP"/>
    </source>
</evidence>
<feature type="binding site" description="axial binding residue" evidence="9">
    <location>
        <position position="78"/>
    </location>
    <ligand>
        <name>heme c</name>
        <dbReference type="ChEBI" id="CHEBI:61717"/>
        <label>1</label>
    </ligand>
    <ligandPart>
        <name>Fe</name>
        <dbReference type="ChEBI" id="CHEBI:18248"/>
    </ligandPart>
</feature>
<feature type="domain" description="Cytochrome c" evidence="11">
    <location>
        <begin position="112"/>
        <end position="195"/>
    </location>
</feature>
<feature type="binding site" description="covalent" evidence="8">
    <location>
        <position position="125"/>
    </location>
    <ligand>
        <name>heme c</name>
        <dbReference type="ChEBI" id="CHEBI:61717"/>
        <label>2</label>
    </ligand>
</feature>
<feature type="binding site" description="covalent" evidence="8">
    <location>
        <position position="128"/>
    </location>
    <ligand>
        <name>heme c</name>
        <dbReference type="ChEBI" id="CHEBI:61717"/>
        <label>2</label>
    </ligand>
</feature>
<evidence type="ECO:0000256" key="2">
    <source>
        <dbReference type="ARBA" id="ARBA00022448"/>
    </source>
</evidence>
<keyword evidence="6" id="KW-0249">Electron transport</keyword>
<keyword evidence="7 9" id="KW-0408">Iron</keyword>
<dbReference type="SUPFAM" id="SSF46626">
    <property type="entry name" value="Cytochrome c"/>
    <property type="match status" value="2"/>
</dbReference>